<accession>A0A9N9I1J1</accession>
<dbReference type="Proteomes" id="UP000789396">
    <property type="component" value="Unassembled WGS sequence"/>
</dbReference>
<dbReference type="SUPFAM" id="SSF49503">
    <property type="entry name" value="Cupredoxins"/>
    <property type="match status" value="1"/>
</dbReference>
<dbReference type="EMBL" id="CAJVPZ010023697">
    <property type="protein sequence ID" value="CAG8716468.1"/>
    <property type="molecule type" value="Genomic_DNA"/>
</dbReference>
<evidence type="ECO:0000256" key="1">
    <source>
        <dbReference type="ARBA" id="ARBA00010609"/>
    </source>
</evidence>
<protein>
    <submittedName>
        <fullName evidence="3">5485_t:CDS:1</fullName>
    </submittedName>
</protein>
<evidence type="ECO:0000259" key="2">
    <source>
        <dbReference type="Pfam" id="PF00394"/>
    </source>
</evidence>
<gene>
    <name evidence="3" type="ORF">RFULGI_LOCUS11177</name>
</gene>
<comment type="caution">
    <text evidence="3">The sequence shown here is derived from an EMBL/GenBank/DDBJ whole genome shotgun (WGS) entry which is preliminary data.</text>
</comment>
<dbReference type="InterPro" id="IPR008972">
    <property type="entry name" value="Cupredoxin"/>
</dbReference>
<organism evidence="3 4">
    <name type="scientific">Racocetra fulgida</name>
    <dbReference type="NCBI Taxonomy" id="60492"/>
    <lineage>
        <taxon>Eukaryota</taxon>
        <taxon>Fungi</taxon>
        <taxon>Fungi incertae sedis</taxon>
        <taxon>Mucoromycota</taxon>
        <taxon>Glomeromycotina</taxon>
        <taxon>Glomeromycetes</taxon>
        <taxon>Diversisporales</taxon>
        <taxon>Gigasporaceae</taxon>
        <taxon>Racocetra</taxon>
    </lineage>
</organism>
<feature type="non-terminal residue" evidence="3">
    <location>
        <position position="273"/>
    </location>
</feature>
<reference evidence="3" key="1">
    <citation type="submission" date="2021-06" db="EMBL/GenBank/DDBJ databases">
        <authorList>
            <person name="Kallberg Y."/>
            <person name="Tangrot J."/>
            <person name="Rosling A."/>
        </authorList>
    </citation>
    <scope>NUCLEOTIDE SEQUENCE</scope>
    <source>
        <strain evidence="3">IN212</strain>
    </source>
</reference>
<proteinExistence type="inferred from homology"/>
<sequence>MLQVIEVDGISTKASNISVLPIHIGQRYSVIIEASQEVGNYWIRAEIPEDCIMTSPDTINHNSALFDQMTTTGILQYEGAPSDTYPDSKKFNDDWSKNLLPCRDLDVDLLKPYAAVEPPLKVTDQINISVTLHEDEHQTTKAYINNQSWIPDITNPSIMKIMSESISAKQFPINANAYMYDTEELDIINRWHVELGMVFQLIEQQEKLQQLKMPDPVAALCAPGYQHTRRLALSSPDDDDYVTITGGGYQIHHKKPSTKRNTKKSLLFTKRHA</sequence>
<evidence type="ECO:0000313" key="3">
    <source>
        <dbReference type="EMBL" id="CAG8716468.1"/>
    </source>
</evidence>
<comment type="similarity">
    <text evidence="1">Belongs to the multicopper oxidase family.</text>
</comment>
<dbReference type="PANTHER" id="PTHR11709:SF414">
    <property type="entry name" value="ADR239WP"/>
    <property type="match status" value="1"/>
</dbReference>
<feature type="domain" description="Plastocyanin-like" evidence="2">
    <location>
        <begin position="2"/>
        <end position="80"/>
    </location>
</feature>
<keyword evidence="4" id="KW-1185">Reference proteome</keyword>
<name>A0A9N9I1J1_9GLOM</name>
<dbReference type="InterPro" id="IPR001117">
    <property type="entry name" value="Cu-oxidase_2nd"/>
</dbReference>
<dbReference type="PANTHER" id="PTHR11709">
    <property type="entry name" value="MULTI-COPPER OXIDASE"/>
    <property type="match status" value="1"/>
</dbReference>
<dbReference type="AlphaFoldDB" id="A0A9N9I1J1"/>
<dbReference type="Gene3D" id="2.60.40.420">
    <property type="entry name" value="Cupredoxins - blue copper proteins"/>
    <property type="match status" value="1"/>
</dbReference>
<dbReference type="GO" id="GO:0016491">
    <property type="term" value="F:oxidoreductase activity"/>
    <property type="evidence" value="ECO:0007669"/>
    <property type="project" value="TreeGrafter"/>
</dbReference>
<evidence type="ECO:0000313" key="4">
    <source>
        <dbReference type="Proteomes" id="UP000789396"/>
    </source>
</evidence>
<dbReference type="InterPro" id="IPR045087">
    <property type="entry name" value="Cu-oxidase_fam"/>
</dbReference>
<dbReference type="OrthoDB" id="2121828at2759"/>
<dbReference type="Pfam" id="PF00394">
    <property type="entry name" value="Cu-oxidase"/>
    <property type="match status" value="1"/>
</dbReference>